<protein>
    <submittedName>
        <fullName evidence="1">Uncharacterized protein</fullName>
    </submittedName>
</protein>
<organism evidence="1">
    <name type="scientific">Nyctotherus ovalis</name>
    <name type="common">Ciliate protozoan</name>
    <dbReference type="NCBI Taxonomy" id="70075"/>
    <lineage>
        <taxon>Eukaryota</taxon>
        <taxon>Sar</taxon>
        <taxon>Alveolata</taxon>
        <taxon>Ciliophora</taxon>
        <taxon>Intramacronucleata</taxon>
        <taxon>Armophorea</taxon>
        <taxon>Clevelandellida</taxon>
        <taxon>Nyctotheridae</taxon>
        <taxon>Nyctotherus</taxon>
    </lineage>
</organism>
<accession>A6MI53</accession>
<proteinExistence type="predicted"/>
<name>A6MI53_NYCOV</name>
<reference evidence="1" key="1">
    <citation type="journal article" date="2007" name="J. Eukaryot. Microbiol.">
        <title>Variation in macronuclear genome content of three ciliates with extensive chromosomal fragmentation: a preliminary analysis.</title>
        <authorList>
            <person name="McGrath C.L."/>
            <person name="Zufall R.A."/>
            <person name="Katz L.A."/>
        </authorList>
    </citation>
    <scope>NUCLEOTIDE SEQUENCE</scope>
</reference>
<dbReference type="AlphaFoldDB" id="A6MI53"/>
<evidence type="ECO:0000313" key="1">
    <source>
        <dbReference type="EMBL" id="ABR27277.1"/>
    </source>
</evidence>
<sequence length="109" mass="12491">MVGLFKSMLIYTMNAAFINRARILSHNGHDAAQLEKELKESTINARMFENIHYLFEAKKLSVEEHKRLVNMISEGMNVCELQAIDRAYGGSEELKDMYAVAIRKLIAQK</sequence>
<dbReference type="EMBL" id="EF125742">
    <property type="protein sequence ID" value="ABR27277.1"/>
    <property type="molecule type" value="Genomic_DNA"/>
</dbReference>